<keyword evidence="2" id="KW-0456">Lyase</keyword>
<evidence type="ECO:0000259" key="3">
    <source>
        <dbReference type="SMART" id="SM01007"/>
    </source>
</evidence>
<sequence>MILSQFQTIGHDLFAMGLVSSNSGNMSMRLGDRIIITRRGSKLGCLQENDLIETGISKNDRATPLASIELPVHRAIYQETPALAIVHAHPPHAIALSLTETEIVPNDAEGLAIVGHVPVLGWHMEVRPGGLADVIAQ</sequence>
<dbReference type="GO" id="GO:0016832">
    <property type="term" value="F:aldehyde-lyase activity"/>
    <property type="evidence" value="ECO:0007669"/>
    <property type="project" value="TreeGrafter"/>
</dbReference>
<dbReference type="GO" id="GO:0046872">
    <property type="term" value="F:metal ion binding"/>
    <property type="evidence" value="ECO:0007669"/>
    <property type="project" value="UniProtKB-KW"/>
</dbReference>
<evidence type="ECO:0000313" key="4">
    <source>
        <dbReference type="EMBL" id="GAH85765.1"/>
    </source>
</evidence>
<evidence type="ECO:0000256" key="2">
    <source>
        <dbReference type="ARBA" id="ARBA00023239"/>
    </source>
</evidence>
<gene>
    <name evidence="4" type="ORF">S03H2_61725</name>
</gene>
<dbReference type="PANTHER" id="PTHR22789:SF0">
    <property type="entry name" value="3-OXO-TETRONATE 4-PHOSPHATE DECARBOXYLASE-RELATED"/>
    <property type="match status" value="1"/>
</dbReference>
<dbReference type="InterPro" id="IPR001303">
    <property type="entry name" value="Aldolase_II/adducin_N"/>
</dbReference>
<dbReference type="InterPro" id="IPR050197">
    <property type="entry name" value="Aldolase_class_II_sugar_metab"/>
</dbReference>
<dbReference type="GO" id="GO:0005829">
    <property type="term" value="C:cytosol"/>
    <property type="evidence" value="ECO:0007669"/>
    <property type="project" value="TreeGrafter"/>
</dbReference>
<evidence type="ECO:0000256" key="1">
    <source>
        <dbReference type="ARBA" id="ARBA00022723"/>
    </source>
</evidence>
<dbReference type="SUPFAM" id="SSF53639">
    <property type="entry name" value="AraD/HMP-PK domain-like"/>
    <property type="match status" value="1"/>
</dbReference>
<proteinExistence type="predicted"/>
<dbReference type="SMART" id="SM01007">
    <property type="entry name" value="Aldolase_II"/>
    <property type="match status" value="1"/>
</dbReference>
<dbReference type="AlphaFoldDB" id="X1JWI0"/>
<keyword evidence="1" id="KW-0479">Metal-binding</keyword>
<accession>X1JWI0</accession>
<feature type="domain" description="Class II aldolase/adducin N-terminal" evidence="3">
    <location>
        <begin position="4"/>
        <end position="137"/>
    </location>
</feature>
<dbReference type="Pfam" id="PF00596">
    <property type="entry name" value="Aldolase_II"/>
    <property type="match status" value="1"/>
</dbReference>
<dbReference type="InterPro" id="IPR036409">
    <property type="entry name" value="Aldolase_II/adducin_N_sf"/>
</dbReference>
<reference evidence="4" key="1">
    <citation type="journal article" date="2014" name="Front. Microbiol.">
        <title>High frequency of phylogenetically diverse reductive dehalogenase-homologous genes in deep subseafloor sedimentary metagenomes.</title>
        <authorList>
            <person name="Kawai M."/>
            <person name="Futagami T."/>
            <person name="Toyoda A."/>
            <person name="Takaki Y."/>
            <person name="Nishi S."/>
            <person name="Hori S."/>
            <person name="Arai W."/>
            <person name="Tsubouchi T."/>
            <person name="Morono Y."/>
            <person name="Uchiyama I."/>
            <person name="Ito T."/>
            <person name="Fujiyama A."/>
            <person name="Inagaki F."/>
            <person name="Takami H."/>
        </authorList>
    </citation>
    <scope>NUCLEOTIDE SEQUENCE</scope>
    <source>
        <strain evidence="4">Expedition CK06-06</strain>
    </source>
</reference>
<comment type="caution">
    <text evidence="4">The sequence shown here is derived from an EMBL/GenBank/DDBJ whole genome shotgun (WGS) entry which is preliminary data.</text>
</comment>
<dbReference type="EMBL" id="BARU01039862">
    <property type="protein sequence ID" value="GAH85765.1"/>
    <property type="molecule type" value="Genomic_DNA"/>
</dbReference>
<dbReference type="GO" id="GO:0019323">
    <property type="term" value="P:pentose catabolic process"/>
    <property type="evidence" value="ECO:0007669"/>
    <property type="project" value="TreeGrafter"/>
</dbReference>
<name>X1JWI0_9ZZZZ</name>
<dbReference type="PANTHER" id="PTHR22789">
    <property type="entry name" value="FUCULOSE PHOSPHATE ALDOLASE"/>
    <property type="match status" value="1"/>
</dbReference>
<dbReference type="Gene3D" id="3.40.225.10">
    <property type="entry name" value="Class II aldolase/adducin N-terminal domain"/>
    <property type="match status" value="1"/>
</dbReference>
<protein>
    <recommendedName>
        <fullName evidence="3">Class II aldolase/adducin N-terminal domain-containing protein</fullName>
    </recommendedName>
</protein>
<feature type="non-terminal residue" evidence="4">
    <location>
        <position position="137"/>
    </location>
</feature>
<organism evidence="4">
    <name type="scientific">marine sediment metagenome</name>
    <dbReference type="NCBI Taxonomy" id="412755"/>
    <lineage>
        <taxon>unclassified sequences</taxon>
        <taxon>metagenomes</taxon>
        <taxon>ecological metagenomes</taxon>
    </lineage>
</organism>